<accession>A0ACD4DFK1</accession>
<dbReference type="Proteomes" id="UP001156484">
    <property type="component" value="Chromosome"/>
</dbReference>
<organism evidence="1 2">
    <name type="scientific">Rhodococcus sacchari</name>
    <dbReference type="NCBI Taxonomy" id="2962047"/>
    <lineage>
        <taxon>Bacteria</taxon>
        <taxon>Bacillati</taxon>
        <taxon>Actinomycetota</taxon>
        <taxon>Actinomycetes</taxon>
        <taxon>Mycobacteriales</taxon>
        <taxon>Nocardiaceae</taxon>
        <taxon>Rhodococcus</taxon>
    </lineage>
</organism>
<evidence type="ECO:0000313" key="2">
    <source>
        <dbReference type="Proteomes" id="UP001156484"/>
    </source>
</evidence>
<keyword evidence="2" id="KW-1185">Reference proteome</keyword>
<gene>
    <name evidence="1" type="ORF">OED52_19840</name>
</gene>
<protein>
    <submittedName>
        <fullName evidence="1">FdhF/YdeP family oxidoreductase</fullName>
    </submittedName>
</protein>
<name>A0ACD4DFK1_9NOCA</name>
<sequence>MLDDYRNDYDENDLEIGDHKEAAAGVTGVAVAMKRSLEQMGLVRTAESLLELNQAEGFDCPSCAWPDPDPGHRKIAEFCENGAKAVAEEGTRRRADPEFFAKYSIAELSQRSELWLGKQGRITHPMVKRPGATHYTPIDWDEAFALIGEKLRSLDSPEEAIFYTSGRASNEAAFVYQLFARALGTNNLPDCSNMCHESTSIALQESIGIGKASVTLDDVHHAELIVLQGQNPGTNHPRMLTALEEAKRNGAKIIAINPLREAGLVNFRNPQTPRGVIGKGTDIADLHLPVAVNGDLALLQAFGSLLVEWDALDHDFIRGYTRGFEEWAEHVRGVDWDVVVSATGLSRQQITEAAQMLRRSKATVFCWAMGITQHRNAVATIKEICNLAFAQGNIGKRGAGLMPVRGHSNVQGDRTMGIWERAPQSFLDAIQKEFGFDPPREYGYDTVDSIRAMRDGKARFFLGLGGNFVQAAPDTAVTTEAMSRLDTTVHISTKPNRSHLVCGETALILPTLGRTDKDVQASGPQFVSVEDTTCSVHASRGPLKPPSKHLKSEVAIITGIAEATLGDRYGIDWTAMRDDYKNIREHISRVVPGCESYEVNVRRPGGFILPHPPRDSRTFQTESGKAEFVVSPVEVVQVPPGHLLLQTLRSHDQFNTTVYGLSDRYRGIEGGRRVVFVHREDIAALGFDNGDMVDLFTRWDGDERVRCAEQFRIVEYDLPRGSAAAYYPETNALVPLDSTALQSNCPTYKSVVVSLAPAGTRDSSCPDVHGTQTVGSDWSHKTCPQPEHLS</sequence>
<proteinExistence type="predicted"/>
<evidence type="ECO:0000313" key="1">
    <source>
        <dbReference type="EMBL" id="UYP18855.1"/>
    </source>
</evidence>
<dbReference type="EMBL" id="CP107551">
    <property type="protein sequence ID" value="UYP18855.1"/>
    <property type="molecule type" value="Genomic_DNA"/>
</dbReference>
<reference evidence="1" key="1">
    <citation type="submission" date="2022-10" db="EMBL/GenBank/DDBJ databases">
        <title>Rhodococcus ferula Z13 complete genome.</title>
        <authorList>
            <person name="Long X."/>
            <person name="Zang M."/>
        </authorList>
    </citation>
    <scope>NUCLEOTIDE SEQUENCE</scope>
    <source>
        <strain evidence="1">Z13</strain>
    </source>
</reference>